<dbReference type="Proteomes" id="UP000177215">
    <property type="component" value="Unassembled WGS sequence"/>
</dbReference>
<evidence type="ECO:0000313" key="1">
    <source>
        <dbReference type="EMBL" id="OGG76808.1"/>
    </source>
</evidence>
<evidence type="ECO:0000313" key="2">
    <source>
        <dbReference type="Proteomes" id="UP000177215"/>
    </source>
</evidence>
<reference evidence="1 2" key="1">
    <citation type="journal article" date="2016" name="Nat. Commun.">
        <title>Thousands of microbial genomes shed light on interconnected biogeochemical processes in an aquifer system.</title>
        <authorList>
            <person name="Anantharaman K."/>
            <person name="Brown C.T."/>
            <person name="Hug L.A."/>
            <person name="Sharon I."/>
            <person name="Castelle C.J."/>
            <person name="Probst A.J."/>
            <person name="Thomas B.C."/>
            <person name="Singh A."/>
            <person name="Wilkins M.J."/>
            <person name="Karaoz U."/>
            <person name="Brodie E.L."/>
            <person name="Williams K.H."/>
            <person name="Hubbard S.S."/>
            <person name="Banfield J.F."/>
        </authorList>
    </citation>
    <scope>NUCLEOTIDE SEQUENCE [LARGE SCALE GENOMIC DNA]</scope>
</reference>
<accession>A0A1F6ET50</accession>
<dbReference type="AlphaFoldDB" id="A0A1F6ET50"/>
<comment type="caution">
    <text evidence="1">The sequence shown here is derived from an EMBL/GenBank/DDBJ whole genome shotgun (WGS) entry which is preliminary data.</text>
</comment>
<protein>
    <submittedName>
        <fullName evidence="1">Uncharacterized protein</fullName>
    </submittedName>
</protein>
<gene>
    <name evidence="1" type="ORF">A3B35_00735</name>
</gene>
<dbReference type="EMBL" id="MFMC01000038">
    <property type="protein sequence ID" value="OGG76808.1"/>
    <property type="molecule type" value="Genomic_DNA"/>
</dbReference>
<proteinExistence type="predicted"/>
<organism evidence="1 2">
    <name type="scientific">Candidatus Kaiserbacteria bacterium RIFCSPLOWO2_01_FULL_54_24</name>
    <dbReference type="NCBI Taxonomy" id="1798515"/>
    <lineage>
        <taxon>Bacteria</taxon>
        <taxon>Candidatus Kaiseribacteriota</taxon>
    </lineage>
</organism>
<name>A0A1F6ET50_9BACT</name>
<sequence length="82" mass="9678">MKHISVFVAIRKSQIEREKYQPSLFSLPYEKGSAEWSAFNVVRGDRVDSYPVAVPKQRWAPRYPNPVPIKRYPRHLVLRIAR</sequence>